<name>A0A1A8XX07_9RHOO</name>
<evidence type="ECO:0000313" key="1">
    <source>
        <dbReference type="EMBL" id="SBT09167.1"/>
    </source>
</evidence>
<evidence type="ECO:0000313" key="2">
    <source>
        <dbReference type="Proteomes" id="UP000199600"/>
    </source>
</evidence>
<dbReference type="AlphaFoldDB" id="A0A1A8XX07"/>
<proteinExistence type="predicted"/>
<protein>
    <submittedName>
        <fullName evidence="1">Uncharacterized protein</fullName>
    </submittedName>
</protein>
<dbReference type="EMBL" id="FLQY01000235">
    <property type="protein sequence ID" value="SBT09167.1"/>
    <property type="molecule type" value="Genomic_DNA"/>
</dbReference>
<reference evidence="1 2" key="1">
    <citation type="submission" date="2016-06" db="EMBL/GenBank/DDBJ databases">
        <authorList>
            <person name="Kjaerup R.B."/>
            <person name="Dalgaard T.S."/>
            <person name="Juul-Madsen H.R."/>
        </authorList>
    </citation>
    <scope>NUCLEOTIDE SEQUENCE [LARGE SCALE GENOMIC DNA]</scope>
    <source>
        <strain evidence="1">2</strain>
    </source>
</reference>
<gene>
    <name evidence="1" type="ORF">PROAA_310012</name>
</gene>
<accession>A0A1A8XX07</accession>
<keyword evidence="2" id="KW-1185">Reference proteome</keyword>
<organism evidence="1 2">
    <name type="scientific">Candidatus Propionivibrio aalborgensis</name>
    <dbReference type="NCBI Taxonomy" id="1860101"/>
    <lineage>
        <taxon>Bacteria</taxon>
        <taxon>Pseudomonadati</taxon>
        <taxon>Pseudomonadota</taxon>
        <taxon>Betaproteobacteria</taxon>
        <taxon>Rhodocyclales</taxon>
        <taxon>Rhodocyclaceae</taxon>
        <taxon>Propionivibrio</taxon>
    </lineage>
</organism>
<sequence length="101" mass="11410">MHIIDADALSVARLQLTEQWQWIVIIAKAHGLAGHQRVKRAKYGGVAKSLGDAARIEWINGFFGRLVASVHAYLQEITRLIGACILQHLGHQVFDMDRRWP</sequence>
<dbReference type="Proteomes" id="UP000199600">
    <property type="component" value="Unassembled WGS sequence"/>
</dbReference>